<reference evidence="1" key="1">
    <citation type="journal article" date="2020" name="Nature">
        <title>Giant virus diversity and host interactions through global metagenomics.</title>
        <authorList>
            <person name="Schulz F."/>
            <person name="Roux S."/>
            <person name="Paez-Espino D."/>
            <person name="Jungbluth S."/>
            <person name="Walsh D.A."/>
            <person name="Denef V.J."/>
            <person name="McMahon K.D."/>
            <person name="Konstantinidis K.T."/>
            <person name="Eloe-Fadrosh E.A."/>
            <person name="Kyrpides N.C."/>
            <person name="Woyke T."/>
        </authorList>
    </citation>
    <scope>NUCLEOTIDE SEQUENCE</scope>
    <source>
        <strain evidence="1">GVMAG-M-3300022752-66</strain>
    </source>
</reference>
<organism evidence="1">
    <name type="scientific">viral metagenome</name>
    <dbReference type="NCBI Taxonomy" id="1070528"/>
    <lineage>
        <taxon>unclassified sequences</taxon>
        <taxon>metagenomes</taxon>
        <taxon>organismal metagenomes</taxon>
    </lineage>
</organism>
<evidence type="ECO:0000313" key="1">
    <source>
        <dbReference type="EMBL" id="QHT08505.1"/>
    </source>
</evidence>
<protein>
    <submittedName>
        <fullName evidence="1">Uncharacterized protein</fullName>
    </submittedName>
</protein>
<name>A0A6C0CYG3_9ZZZZ</name>
<sequence length="90" mass="10871">MQEPKVGDKFQFEDKNIDYTIINVIKYNEYGEFNNKLYEGGYQIKYVNTDENSQEMKCGIKYDEEYESFINYYAVKKHISKRLIIFTHKS</sequence>
<dbReference type="AlphaFoldDB" id="A0A6C0CYG3"/>
<proteinExistence type="predicted"/>
<dbReference type="EMBL" id="MN739497">
    <property type="protein sequence ID" value="QHT08505.1"/>
    <property type="molecule type" value="Genomic_DNA"/>
</dbReference>
<accession>A0A6C0CYG3</accession>